<evidence type="ECO:0000313" key="3">
    <source>
        <dbReference type="EMBL" id="WPX75003.1"/>
    </source>
</evidence>
<evidence type="ECO:0000256" key="1">
    <source>
        <dbReference type="ARBA" id="ARBA00006484"/>
    </source>
</evidence>
<dbReference type="InterPro" id="IPR002347">
    <property type="entry name" value="SDR_fam"/>
</dbReference>
<comment type="similarity">
    <text evidence="1">Belongs to the short-chain dehydrogenases/reductases (SDR) family.</text>
</comment>
<dbReference type="PANTHER" id="PTHR42760">
    <property type="entry name" value="SHORT-CHAIN DEHYDROGENASES/REDUCTASES FAMILY MEMBER"/>
    <property type="match status" value="1"/>
</dbReference>
<dbReference type="SUPFAM" id="SSF51735">
    <property type="entry name" value="NAD(P)-binding Rossmann-fold domains"/>
    <property type="match status" value="1"/>
</dbReference>
<name>A0ABZ0UEE8_9FIRM</name>
<sequence length="288" mass="30910">MELKDVAKKLIPKRVKELLKKEIGLSTSYVLEITDVKKLDGRIAIVTGGSGAIGSAICFRLAMEGAIVGVCARSKSKAEVVINNIKKNGGLAFPIIMDVTDDSSIIKAFEEIKNEYEAIDILINNAGGSARELSKRFEDQDFSIVNMILNTNLRGTMFCTHEALKYMKRTDTSRIINIASIVGLQGKCGMTDYAASKAGILGFTRSLAIELGKAGITINSISPGWVSQAVFDHGMKIQRGNINCMGHSGQTDDIAGAVAYLVSDDAKFVTGQNIIVDGGRSLGLWGDN</sequence>
<dbReference type="Gene3D" id="3.40.50.720">
    <property type="entry name" value="NAD(P)-binding Rossmann-like Domain"/>
    <property type="match status" value="1"/>
</dbReference>
<dbReference type="Proteomes" id="UP001325248">
    <property type="component" value="Chromosome"/>
</dbReference>
<organism evidence="3 4">
    <name type="scientific">Blautia producta</name>
    <dbReference type="NCBI Taxonomy" id="33035"/>
    <lineage>
        <taxon>Bacteria</taxon>
        <taxon>Bacillati</taxon>
        <taxon>Bacillota</taxon>
        <taxon>Clostridia</taxon>
        <taxon>Lachnospirales</taxon>
        <taxon>Lachnospiraceae</taxon>
        <taxon>Blautia</taxon>
    </lineage>
</organism>
<keyword evidence="2 3" id="KW-0560">Oxidoreductase</keyword>
<dbReference type="PROSITE" id="PS00061">
    <property type="entry name" value="ADH_SHORT"/>
    <property type="match status" value="1"/>
</dbReference>
<evidence type="ECO:0000313" key="4">
    <source>
        <dbReference type="Proteomes" id="UP001325248"/>
    </source>
</evidence>
<dbReference type="EMBL" id="CP136422">
    <property type="protein sequence ID" value="WPX75003.1"/>
    <property type="molecule type" value="Genomic_DNA"/>
</dbReference>
<dbReference type="GO" id="GO:0004316">
    <property type="term" value="F:3-oxoacyl-[acyl-carrier-protein] reductase (NADPH) activity"/>
    <property type="evidence" value="ECO:0007669"/>
    <property type="project" value="UniProtKB-EC"/>
</dbReference>
<evidence type="ECO:0000256" key="2">
    <source>
        <dbReference type="ARBA" id="ARBA00023002"/>
    </source>
</evidence>
<dbReference type="PRINTS" id="PR00081">
    <property type="entry name" value="GDHRDH"/>
</dbReference>
<proteinExistence type="inferred from homology"/>
<accession>A0ABZ0UEE8</accession>
<gene>
    <name evidence="3" type="primary">fabG_4</name>
    <name evidence="3" type="ORF">BLCOC_33600</name>
</gene>
<dbReference type="InterPro" id="IPR036291">
    <property type="entry name" value="NAD(P)-bd_dom_sf"/>
</dbReference>
<reference evidence="3" key="1">
    <citation type="submission" date="2023-10" db="EMBL/GenBank/DDBJ databases">
        <title>Genome sequence of Blautia coccoides DSM 935.</title>
        <authorList>
            <person name="Boeer T."/>
            <person name="Bengelsdorf F.R."/>
            <person name="Daniel R."/>
            <person name="Poehlein A."/>
        </authorList>
    </citation>
    <scope>NUCLEOTIDE SEQUENCE [LARGE SCALE GENOMIC DNA]</scope>
    <source>
        <strain evidence="3">DSM 935</strain>
    </source>
</reference>
<dbReference type="EC" id="1.1.1.100" evidence="3"/>
<dbReference type="InterPro" id="IPR020904">
    <property type="entry name" value="Sc_DH/Rdtase_CS"/>
</dbReference>
<protein>
    <submittedName>
        <fullName evidence="3">3-oxoacyl-[acyl-carrier-protein] reductase FabG</fullName>
        <ecNumber evidence="3">1.1.1.100</ecNumber>
    </submittedName>
</protein>
<keyword evidence="4" id="KW-1185">Reference proteome</keyword>
<dbReference type="PANTHER" id="PTHR42760:SF133">
    <property type="entry name" value="3-OXOACYL-[ACYL-CARRIER-PROTEIN] REDUCTASE"/>
    <property type="match status" value="1"/>
</dbReference>
<dbReference type="PRINTS" id="PR00080">
    <property type="entry name" value="SDRFAMILY"/>
</dbReference>
<dbReference type="Pfam" id="PF13561">
    <property type="entry name" value="adh_short_C2"/>
    <property type="match status" value="1"/>
</dbReference>